<dbReference type="Proteomes" id="UP000887226">
    <property type="component" value="Unassembled WGS sequence"/>
</dbReference>
<accession>A0A9P7YUH9</accession>
<comment type="caution">
    <text evidence="1">The sequence shown here is derived from an EMBL/GenBank/DDBJ whole genome shotgun (WGS) entry which is preliminary data.</text>
</comment>
<name>A0A9P7YUH9_9HELO</name>
<sequence length="259" mass="29452">MSAPTPPKISGAGMLYVVSRIASKDMSEETYLKWYEEDHIAEIMQTSGIKSAVRFKNTNLDADKPYMVMYPMEDLGFTQGEEFKKIKVHSNILPGGGPIYDLADIDVRYYSLTQTYDPKGPTKPGKVKLINTAGLSPNETISDNEFDNWYRQEHLDELAKVPGYLRSTRYNLQYYRTNAQSRALKGLPARAEDIAIKTPPRFFAVHEFDTDDIDIKALMATVETDWSKRIMGNLAEPFEGNFWALKGSFGDKTFFQEAR</sequence>
<proteinExistence type="predicted"/>
<dbReference type="InterPro" id="IPR011008">
    <property type="entry name" value="Dimeric_a/b-barrel"/>
</dbReference>
<evidence type="ECO:0000313" key="2">
    <source>
        <dbReference type="Proteomes" id="UP000887226"/>
    </source>
</evidence>
<keyword evidence="2" id="KW-1185">Reference proteome</keyword>
<dbReference type="EMBL" id="MU254672">
    <property type="protein sequence ID" value="KAG9239976.1"/>
    <property type="molecule type" value="Genomic_DNA"/>
</dbReference>
<dbReference type="OrthoDB" id="2851338at2759"/>
<dbReference type="AlphaFoldDB" id="A0A9P7YUH9"/>
<protein>
    <submittedName>
        <fullName evidence="1">Uncharacterized protein</fullName>
    </submittedName>
</protein>
<organism evidence="1 2">
    <name type="scientific">Calycina marina</name>
    <dbReference type="NCBI Taxonomy" id="1763456"/>
    <lineage>
        <taxon>Eukaryota</taxon>
        <taxon>Fungi</taxon>
        <taxon>Dikarya</taxon>
        <taxon>Ascomycota</taxon>
        <taxon>Pezizomycotina</taxon>
        <taxon>Leotiomycetes</taxon>
        <taxon>Helotiales</taxon>
        <taxon>Pezizellaceae</taxon>
        <taxon>Calycina</taxon>
    </lineage>
</organism>
<gene>
    <name evidence="1" type="ORF">BJ878DRAFT_529093</name>
</gene>
<reference evidence="1" key="1">
    <citation type="journal article" date="2021" name="IMA Fungus">
        <title>Genomic characterization of three marine fungi, including Emericellopsis atlantica sp. nov. with signatures of a generalist lifestyle and marine biomass degradation.</title>
        <authorList>
            <person name="Hagestad O.C."/>
            <person name="Hou L."/>
            <person name="Andersen J.H."/>
            <person name="Hansen E.H."/>
            <person name="Altermark B."/>
            <person name="Li C."/>
            <person name="Kuhnert E."/>
            <person name="Cox R.J."/>
            <person name="Crous P.W."/>
            <person name="Spatafora J.W."/>
            <person name="Lail K."/>
            <person name="Amirebrahimi M."/>
            <person name="Lipzen A."/>
            <person name="Pangilinan J."/>
            <person name="Andreopoulos W."/>
            <person name="Hayes R.D."/>
            <person name="Ng V."/>
            <person name="Grigoriev I.V."/>
            <person name="Jackson S.A."/>
            <person name="Sutton T.D.S."/>
            <person name="Dobson A.D.W."/>
            <person name="Rama T."/>
        </authorList>
    </citation>
    <scope>NUCLEOTIDE SEQUENCE</scope>
    <source>
        <strain evidence="1">TRa3180A</strain>
    </source>
</reference>
<evidence type="ECO:0000313" key="1">
    <source>
        <dbReference type="EMBL" id="KAG9239976.1"/>
    </source>
</evidence>
<dbReference type="SUPFAM" id="SSF54909">
    <property type="entry name" value="Dimeric alpha+beta barrel"/>
    <property type="match status" value="1"/>
</dbReference>